<dbReference type="Proteomes" id="UP000034749">
    <property type="component" value="Unassembled WGS sequence"/>
</dbReference>
<evidence type="ECO:0000259" key="1">
    <source>
        <dbReference type="SMART" id="SM01321"/>
    </source>
</evidence>
<dbReference type="SUPFAM" id="SSF143422">
    <property type="entry name" value="Transposase IS200-like"/>
    <property type="match status" value="1"/>
</dbReference>
<comment type="caution">
    <text evidence="2">The sequence shown here is derived from an EMBL/GenBank/DDBJ whole genome shotgun (WGS) entry which is preliminary data.</text>
</comment>
<protein>
    <recommendedName>
        <fullName evidence="1">Transposase IS200-like domain-containing protein</fullName>
    </recommendedName>
</protein>
<gene>
    <name evidence="2" type="ORF">UU24_C0002G0003</name>
</gene>
<dbReference type="AlphaFoldDB" id="A0A0G0WWJ0"/>
<organism evidence="2 3">
    <name type="scientific">Candidatus Nomurabacteria bacterium GW2011_GWA2_40_9</name>
    <dbReference type="NCBI Taxonomy" id="1618734"/>
    <lineage>
        <taxon>Bacteria</taxon>
        <taxon>Candidatus Nomuraibacteriota</taxon>
    </lineage>
</organism>
<accession>A0A0G0WWJ0</accession>
<feature type="domain" description="Transposase IS200-like" evidence="1">
    <location>
        <begin position="9"/>
        <end position="155"/>
    </location>
</feature>
<evidence type="ECO:0000313" key="3">
    <source>
        <dbReference type="Proteomes" id="UP000034749"/>
    </source>
</evidence>
<dbReference type="GO" id="GO:0003677">
    <property type="term" value="F:DNA binding"/>
    <property type="evidence" value="ECO:0007669"/>
    <property type="project" value="InterPro"/>
</dbReference>
<dbReference type="InterPro" id="IPR036515">
    <property type="entry name" value="Transposase_17_sf"/>
</dbReference>
<proteinExistence type="predicted"/>
<dbReference type="SMART" id="SM01321">
    <property type="entry name" value="Y1_Tnp"/>
    <property type="match status" value="1"/>
</dbReference>
<reference evidence="2 3" key="1">
    <citation type="journal article" date="2015" name="Nature">
        <title>rRNA introns, odd ribosomes, and small enigmatic genomes across a large radiation of phyla.</title>
        <authorList>
            <person name="Brown C.T."/>
            <person name="Hug L.A."/>
            <person name="Thomas B.C."/>
            <person name="Sharon I."/>
            <person name="Castelle C.J."/>
            <person name="Singh A."/>
            <person name="Wilkins M.J."/>
            <person name="Williams K.H."/>
            <person name="Banfield J.F."/>
        </authorList>
    </citation>
    <scope>NUCLEOTIDE SEQUENCE [LARGE SCALE GENOMIC DNA]</scope>
</reference>
<dbReference type="GO" id="GO:0004803">
    <property type="term" value="F:transposase activity"/>
    <property type="evidence" value="ECO:0007669"/>
    <property type="project" value="InterPro"/>
</dbReference>
<dbReference type="EMBL" id="LBZW01000002">
    <property type="protein sequence ID" value="KKR79767.1"/>
    <property type="molecule type" value="Genomic_DNA"/>
</dbReference>
<dbReference type="PANTHER" id="PTHR34322">
    <property type="entry name" value="TRANSPOSASE, Y1_TNP DOMAIN-CONTAINING"/>
    <property type="match status" value="1"/>
</dbReference>
<name>A0A0G0WWJ0_9BACT</name>
<dbReference type="PANTHER" id="PTHR34322:SF2">
    <property type="entry name" value="TRANSPOSASE IS200-LIKE DOMAIN-CONTAINING PROTEIN"/>
    <property type="match status" value="1"/>
</dbReference>
<dbReference type="GO" id="GO:0006313">
    <property type="term" value="P:DNA transposition"/>
    <property type="evidence" value="ECO:0007669"/>
    <property type="project" value="InterPro"/>
</dbReference>
<sequence length="234" mass="28030">MATRKVPFVKGEYYHIYSRGNSKQKIFLDETDYNHFIKCLFVCNSKNNFKFRDDIVEVGIDAFDFERGNHVVSIGAWVLMPNHFHIYITINPHMSDMWGEKNAISEFMRKLLTAYVKYFNEKYKRTGSLFEGPFKSTHLKTDNQAKYLFSYIHLNPIRLLDPKWKENGIKDIKKSLEFLTKYSWSSYKDHTGENRKENKILDLKAFPKYFFNIKDFNTDILDWLKYKNDSDKKF</sequence>
<dbReference type="Gene3D" id="3.30.70.1290">
    <property type="entry name" value="Transposase IS200-like"/>
    <property type="match status" value="1"/>
</dbReference>
<dbReference type="InterPro" id="IPR002686">
    <property type="entry name" value="Transposase_17"/>
</dbReference>
<evidence type="ECO:0000313" key="2">
    <source>
        <dbReference type="EMBL" id="KKR79767.1"/>
    </source>
</evidence>